<evidence type="ECO:0000313" key="8">
    <source>
        <dbReference type="Proteomes" id="UP000325780"/>
    </source>
</evidence>
<protein>
    <submittedName>
        <fullName evidence="7">Thiamine diphosphate-binding protein</fullName>
    </submittedName>
</protein>
<dbReference type="InterPro" id="IPR029035">
    <property type="entry name" value="DHS-like_NAD/FAD-binding_dom"/>
</dbReference>
<dbReference type="InterPro" id="IPR012001">
    <property type="entry name" value="Thiamin_PyroP_enz_TPP-bd_dom"/>
</dbReference>
<dbReference type="GO" id="GO:0030976">
    <property type="term" value="F:thiamine pyrophosphate binding"/>
    <property type="evidence" value="ECO:0007669"/>
    <property type="project" value="InterPro"/>
</dbReference>
<evidence type="ECO:0000259" key="6">
    <source>
        <dbReference type="Pfam" id="PF02776"/>
    </source>
</evidence>
<dbReference type="CDD" id="cd00568">
    <property type="entry name" value="TPP_enzymes"/>
    <property type="match status" value="1"/>
</dbReference>
<dbReference type="GO" id="GO:0000287">
    <property type="term" value="F:magnesium ion binding"/>
    <property type="evidence" value="ECO:0007669"/>
    <property type="project" value="InterPro"/>
</dbReference>
<gene>
    <name evidence="7" type="ORF">BDV25DRAFT_152781</name>
</gene>
<dbReference type="Pfam" id="PF02775">
    <property type="entry name" value="TPP_enzyme_C"/>
    <property type="match status" value="1"/>
</dbReference>
<dbReference type="GO" id="GO:0009097">
    <property type="term" value="P:isoleucine biosynthetic process"/>
    <property type="evidence" value="ECO:0007669"/>
    <property type="project" value="TreeGrafter"/>
</dbReference>
<dbReference type="InterPro" id="IPR012000">
    <property type="entry name" value="Thiamin_PyroP_enz_cen_dom"/>
</dbReference>
<evidence type="ECO:0000256" key="1">
    <source>
        <dbReference type="ARBA" id="ARBA00007812"/>
    </source>
</evidence>
<name>A0A5N6TY54_ASPAV</name>
<dbReference type="CDD" id="cd07035">
    <property type="entry name" value="TPP_PYR_POX_like"/>
    <property type="match status" value="1"/>
</dbReference>
<dbReference type="PANTHER" id="PTHR18968">
    <property type="entry name" value="THIAMINE PYROPHOSPHATE ENZYMES"/>
    <property type="match status" value="1"/>
</dbReference>
<dbReference type="GO" id="GO:0003984">
    <property type="term" value="F:acetolactate synthase activity"/>
    <property type="evidence" value="ECO:0007669"/>
    <property type="project" value="TreeGrafter"/>
</dbReference>
<keyword evidence="8" id="KW-1185">Reference proteome</keyword>
<dbReference type="Gene3D" id="3.40.50.970">
    <property type="match status" value="2"/>
</dbReference>
<dbReference type="Gene3D" id="3.40.50.1220">
    <property type="entry name" value="TPP-binding domain"/>
    <property type="match status" value="1"/>
</dbReference>
<sequence length="503" mass="54374">MEYSLHTDSVGVLFTTTGPGLTNTYTGLRTARTDGAKIVLLSGLTSESEVGNPRPIQETTAGWIDSATNESFQYPFSESIILRHRGDLVHLAQRLRALNDAPAGGCLGVFVSLATQKTLTPPLCSLEITPPVRTQRDAGSLHRWTEYLSTKLQSGNCIIWAGSGAKAAASDLRKVAEHYDTPVVTTLRAKGVFPETHELSLGCTGTWGNVTTDVFRSRLNPNTTVIVLGSRLQGLCSSLIQLHCMSECELIAVDLHPGPVRRNLPPHALVIEAEIKSLLNLLAQNIHNTGTKTNNPKYKLKEYSIPREESKQKDRIHPTSLISMVQSIAIDTYDYKVIVDNGNTLAWTTSLLRFSKVGRFRASTHEAPMGQAACGAVGIGACGTPVLAIVGDGAMLLQNEISTAVSHQLPVIWLVLNDALYNMCQQGMDELGACVPDCSIPETDFALYGRSLGARGFVAKTSSELEDSLWQALEEKVPTVIDARIDSSVVAPLGDRVTSLARE</sequence>
<evidence type="ECO:0000256" key="2">
    <source>
        <dbReference type="ARBA" id="ARBA00023052"/>
    </source>
</evidence>
<dbReference type="InterPro" id="IPR029061">
    <property type="entry name" value="THDP-binding"/>
</dbReference>
<dbReference type="Pfam" id="PF02776">
    <property type="entry name" value="TPP_enzyme_N"/>
    <property type="match status" value="1"/>
</dbReference>
<feature type="domain" description="Thiamine pyrophosphate enzyme N-terminal TPP-binding" evidence="6">
    <location>
        <begin position="3"/>
        <end position="57"/>
    </location>
</feature>
<organism evidence="7 8">
    <name type="scientific">Aspergillus avenaceus</name>
    <dbReference type="NCBI Taxonomy" id="36643"/>
    <lineage>
        <taxon>Eukaryota</taxon>
        <taxon>Fungi</taxon>
        <taxon>Dikarya</taxon>
        <taxon>Ascomycota</taxon>
        <taxon>Pezizomycotina</taxon>
        <taxon>Eurotiomycetes</taxon>
        <taxon>Eurotiomycetidae</taxon>
        <taxon>Eurotiales</taxon>
        <taxon>Aspergillaceae</taxon>
        <taxon>Aspergillus</taxon>
        <taxon>Aspergillus subgen. Circumdati</taxon>
    </lineage>
</organism>
<dbReference type="AlphaFoldDB" id="A0A5N6TY54"/>
<dbReference type="OrthoDB" id="10006023at2759"/>
<feature type="domain" description="Thiamine pyrophosphate enzyme central" evidence="4">
    <location>
        <begin position="156"/>
        <end position="280"/>
    </location>
</feature>
<reference evidence="7 8" key="1">
    <citation type="submission" date="2019-04" db="EMBL/GenBank/DDBJ databases">
        <title>Friends and foes A comparative genomics study of 23 Aspergillus species from section Flavi.</title>
        <authorList>
            <consortium name="DOE Joint Genome Institute"/>
            <person name="Kjaerbolling I."/>
            <person name="Vesth T."/>
            <person name="Frisvad J.C."/>
            <person name="Nybo J.L."/>
            <person name="Theobald S."/>
            <person name="Kildgaard S."/>
            <person name="Isbrandt T."/>
            <person name="Kuo A."/>
            <person name="Sato A."/>
            <person name="Lyhne E.K."/>
            <person name="Kogle M.E."/>
            <person name="Wiebenga A."/>
            <person name="Kun R.S."/>
            <person name="Lubbers R.J."/>
            <person name="Makela M.R."/>
            <person name="Barry K."/>
            <person name="Chovatia M."/>
            <person name="Clum A."/>
            <person name="Daum C."/>
            <person name="Haridas S."/>
            <person name="He G."/>
            <person name="LaButti K."/>
            <person name="Lipzen A."/>
            <person name="Mondo S."/>
            <person name="Riley R."/>
            <person name="Salamov A."/>
            <person name="Simmons B.A."/>
            <person name="Magnuson J.K."/>
            <person name="Henrissat B."/>
            <person name="Mortensen U.H."/>
            <person name="Larsen T.O."/>
            <person name="Devries R.P."/>
            <person name="Grigoriev I.V."/>
            <person name="Machida M."/>
            <person name="Baker S.E."/>
            <person name="Andersen M.R."/>
        </authorList>
    </citation>
    <scope>NUCLEOTIDE SEQUENCE [LARGE SCALE GENOMIC DNA]</scope>
    <source>
        <strain evidence="7 8">IBT 18842</strain>
    </source>
</reference>
<dbReference type="InterPro" id="IPR045229">
    <property type="entry name" value="TPP_enz"/>
</dbReference>
<keyword evidence="2 3" id="KW-0786">Thiamine pyrophosphate</keyword>
<dbReference type="Pfam" id="PF00205">
    <property type="entry name" value="TPP_enzyme_M"/>
    <property type="match status" value="1"/>
</dbReference>
<dbReference type="Proteomes" id="UP000325780">
    <property type="component" value="Unassembled WGS sequence"/>
</dbReference>
<dbReference type="GO" id="GO:0050660">
    <property type="term" value="F:flavin adenine dinucleotide binding"/>
    <property type="evidence" value="ECO:0007669"/>
    <property type="project" value="TreeGrafter"/>
</dbReference>
<evidence type="ECO:0000256" key="3">
    <source>
        <dbReference type="RuleBase" id="RU362132"/>
    </source>
</evidence>
<evidence type="ECO:0000259" key="4">
    <source>
        <dbReference type="Pfam" id="PF00205"/>
    </source>
</evidence>
<accession>A0A5N6TY54</accession>
<evidence type="ECO:0000259" key="5">
    <source>
        <dbReference type="Pfam" id="PF02775"/>
    </source>
</evidence>
<dbReference type="SUPFAM" id="SSF52467">
    <property type="entry name" value="DHS-like NAD/FAD-binding domain"/>
    <property type="match status" value="1"/>
</dbReference>
<dbReference type="GO" id="GO:0009099">
    <property type="term" value="P:L-valine biosynthetic process"/>
    <property type="evidence" value="ECO:0007669"/>
    <property type="project" value="TreeGrafter"/>
</dbReference>
<proteinExistence type="inferred from homology"/>
<evidence type="ECO:0000313" key="7">
    <source>
        <dbReference type="EMBL" id="KAE8151313.1"/>
    </source>
</evidence>
<dbReference type="PANTHER" id="PTHR18968:SF13">
    <property type="entry name" value="ACETOLACTATE SYNTHASE CATALYTIC SUBUNIT, MITOCHONDRIAL"/>
    <property type="match status" value="1"/>
</dbReference>
<dbReference type="InterPro" id="IPR011766">
    <property type="entry name" value="TPP_enzyme_TPP-bd"/>
</dbReference>
<dbReference type="SUPFAM" id="SSF52518">
    <property type="entry name" value="Thiamin diphosphate-binding fold (THDP-binding)"/>
    <property type="match status" value="2"/>
</dbReference>
<comment type="similarity">
    <text evidence="1 3">Belongs to the TPP enzyme family.</text>
</comment>
<feature type="domain" description="Thiamine pyrophosphate enzyme TPP-binding" evidence="5">
    <location>
        <begin position="340"/>
        <end position="482"/>
    </location>
</feature>
<dbReference type="GO" id="GO:0005948">
    <property type="term" value="C:acetolactate synthase complex"/>
    <property type="evidence" value="ECO:0007669"/>
    <property type="project" value="TreeGrafter"/>
</dbReference>
<dbReference type="EMBL" id="ML742073">
    <property type="protein sequence ID" value="KAE8151313.1"/>
    <property type="molecule type" value="Genomic_DNA"/>
</dbReference>